<feature type="compositionally biased region" description="Pro residues" evidence="5">
    <location>
        <begin position="17"/>
        <end position="30"/>
    </location>
</feature>
<evidence type="ECO:0000259" key="7">
    <source>
        <dbReference type="Pfam" id="PF00916"/>
    </source>
</evidence>
<evidence type="ECO:0000256" key="5">
    <source>
        <dbReference type="SAM" id="MobiDB-lite"/>
    </source>
</evidence>
<accession>A0ABT9ADW2</accession>
<feature type="transmembrane region" description="Helical" evidence="6">
    <location>
        <begin position="418"/>
        <end position="449"/>
    </location>
</feature>
<keyword evidence="2 6" id="KW-0812">Transmembrane</keyword>
<evidence type="ECO:0000313" key="9">
    <source>
        <dbReference type="Proteomes" id="UP001167796"/>
    </source>
</evidence>
<feature type="transmembrane region" description="Helical" evidence="6">
    <location>
        <begin position="93"/>
        <end position="123"/>
    </location>
</feature>
<comment type="subcellular location">
    <subcellularLocation>
        <location evidence="1">Membrane</location>
        <topology evidence="1">Multi-pass membrane protein</topology>
    </subcellularLocation>
</comment>
<feature type="domain" description="SLC26A/SulP transporter" evidence="7">
    <location>
        <begin position="38"/>
        <end position="424"/>
    </location>
</feature>
<dbReference type="EMBL" id="JAUQSX010000006">
    <property type="protein sequence ID" value="MDO7847176.1"/>
    <property type="molecule type" value="Genomic_DNA"/>
</dbReference>
<comment type="caution">
    <text evidence="8">The sequence shown here is derived from an EMBL/GenBank/DDBJ whole genome shotgun (WGS) entry which is preliminary data.</text>
</comment>
<gene>
    <name evidence="8" type="ORF">Q5H92_12460</name>
</gene>
<evidence type="ECO:0000256" key="1">
    <source>
        <dbReference type="ARBA" id="ARBA00004141"/>
    </source>
</evidence>
<protein>
    <submittedName>
        <fullName evidence="8">SulP family inorganic anion transporter</fullName>
    </submittedName>
</protein>
<keyword evidence="3 6" id="KW-1133">Transmembrane helix</keyword>
<evidence type="ECO:0000256" key="2">
    <source>
        <dbReference type="ARBA" id="ARBA00022692"/>
    </source>
</evidence>
<evidence type="ECO:0000256" key="6">
    <source>
        <dbReference type="SAM" id="Phobius"/>
    </source>
</evidence>
<organism evidence="8 9">
    <name type="scientific">Hymenobacter mellowenesis</name>
    <dbReference type="NCBI Taxonomy" id="3063995"/>
    <lineage>
        <taxon>Bacteria</taxon>
        <taxon>Pseudomonadati</taxon>
        <taxon>Bacteroidota</taxon>
        <taxon>Cytophagia</taxon>
        <taxon>Cytophagales</taxon>
        <taxon>Hymenobacteraceae</taxon>
        <taxon>Hymenobacter</taxon>
    </lineage>
</organism>
<feature type="transmembrane region" description="Helical" evidence="6">
    <location>
        <begin position="40"/>
        <end position="59"/>
    </location>
</feature>
<evidence type="ECO:0000256" key="4">
    <source>
        <dbReference type="ARBA" id="ARBA00023136"/>
    </source>
</evidence>
<name>A0ABT9ADW2_9BACT</name>
<evidence type="ECO:0000313" key="8">
    <source>
        <dbReference type="EMBL" id="MDO7847176.1"/>
    </source>
</evidence>
<dbReference type="PANTHER" id="PTHR11814">
    <property type="entry name" value="SULFATE TRANSPORTER"/>
    <property type="match status" value="1"/>
</dbReference>
<keyword evidence="9" id="KW-1185">Reference proteome</keyword>
<proteinExistence type="predicted"/>
<feature type="transmembrane region" description="Helical" evidence="6">
    <location>
        <begin position="286"/>
        <end position="304"/>
    </location>
</feature>
<evidence type="ECO:0000256" key="3">
    <source>
        <dbReference type="ARBA" id="ARBA00022989"/>
    </source>
</evidence>
<feature type="transmembrane region" description="Helical" evidence="6">
    <location>
        <begin position="135"/>
        <end position="157"/>
    </location>
</feature>
<dbReference type="InterPro" id="IPR011547">
    <property type="entry name" value="SLC26A/SulP_dom"/>
</dbReference>
<reference evidence="8" key="1">
    <citation type="submission" date="2023-07" db="EMBL/GenBank/DDBJ databases">
        <authorList>
            <person name="Kim M.K."/>
        </authorList>
    </citation>
    <scope>NUCLEOTIDE SEQUENCE</scope>
    <source>
        <strain evidence="8">M29</strain>
    </source>
</reference>
<feature type="transmembrane region" description="Helical" evidence="6">
    <location>
        <begin position="226"/>
        <end position="248"/>
    </location>
</feature>
<sequence length="549" mass="57177">MTQVISSPSRTGTPIAAPSPSPAASTPPRPSLFSTIGQDAPSGLVVFLVALPLCLGISLASGAPLLAGVIAGIVGGVLVSLLSGSAVSVSGPAAGLTVVVLSAISTLGSWPAVLAATAVAGVIQIGLGLARAGIIALYFPAAVIRGMLAAIGIILILKQLPHFFGADADYFEDMNFLQFNGLNTFSAIGAAMKGLSPGSVLVGTVSLVILLLWNTAPIKRQPWSRLVPGALIAVLASVGINELLKAFAPDIQVRPEHLVKLPVLSSLGQLASEMTFPDFSALRKPATYGVAFTIAVVASLETLLSVEAVDNLDPQKRHTPTNRELLAQGAGNLVSGLLGGLPLTAVIVRSSANIAAGAQTKLSAFIHGLLLLTSLLFLGAVLNLIPLSALAAVLLLVGYKLTPPALYRKQWKLGREQFVPFIITIVAVLFTDLLKGVTIGLVLGFFFILRDNAKAGSYLRRDDADDNAETPDAPLHLRLPEHVSFLNKASIVTTLEQLPHNSRVILDGSRSDVIDHDVLEAIEAFRQAAPARGIALELRGIRQVALGTH</sequence>
<dbReference type="RefSeq" id="WP_305011856.1">
    <property type="nucleotide sequence ID" value="NZ_JAUQSX010000006.1"/>
</dbReference>
<dbReference type="Proteomes" id="UP001167796">
    <property type="component" value="Unassembled WGS sequence"/>
</dbReference>
<keyword evidence="4 6" id="KW-0472">Membrane</keyword>
<feature type="compositionally biased region" description="Polar residues" evidence="5">
    <location>
        <begin position="1"/>
        <end position="12"/>
    </location>
</feature>
<dbReference type="InterPro" id="IPR001902">
    <property type="entry name" value="SLC26A/SulP_fam"/>
</dbReference>
<feature type="transmembrane region" description="Helical" evidence="6">
    <location>
        <begin position="325"/>
        <end position="348"/>
    </location>
</feature>
<feature type="transmembrane region" description="Helical" evidence="6">
    <location>
        <begin position="368"/>
        <end position="397"/>
    </location>
</feature>
<feature type="transmembrane region" description="Helical" evidence="6">
    <location>
        <begin position="195"/>
        <end position="214"/>
    </location>
</feature>
<feature type="transmembrane region" description="Helical" evidence="6">
    <location>
        <begin position="66"/>
        <end position="87"/>
    </location>
</feature>
<dbReference type="Pfam" id="PF00916">
    <property type="entry name" value="Sulfate_transp"/>
    <property type="match status" value="1"/>
</dbReference>
<feature type="region of interest" description="Disordered" evidence="5">
    <location>
        <begin position="1"/>
        <end position="31"/>
    </location>
</feature>